<evidence type="ECO:0000313" key="2">
    <source>
        <dbReference type="RefSeq" id="XP_021816276.1"/>
    </source>
</evidence>
<dbReference type="GeneID" id="110758674"/>
<reference evidence="2" key="1">
    <citation type="submission" date="2025-08" db="UniProtKB">
        <authorList>
            <consortium name="RefSeq"/>
        </authorList>
    </citation>
    <scope>IDENTIFICATION</scope>
</reference>
<proteinExistence type="predicted"/>
<dbReference type="Proteomes" id="UP000515124">
    <property type="component" value="Unplaced"/>
</dbReference>
<protein>
    <submittedName>
        <fullName evidence="2">Uncharacterized protein LOC110758674</fullName>
    </submittedName>
</protein>
<keyword evidence="1" id="KW-1185">Reference proteome</keyword>
<name>A0A6P5SRJ7_PRUAV</name>
<gene>
    <name evidence="2" type="primary">LOC110758674</name>
</gene>
<organism evidence="1 2">
    <name type="scientific">Prunus avium</name>
    <name type="common">Cherry</name>
    <name type="synonym">Cerasus avium</name>
    <dbReference type="NCBI Taxonomy" id="42229"/>
    <lineage>
        <taxon>Eukaryota</taxon>
        <taxon>Viridiplantae</taxon>
        <taxon>Streptophyta</taxon>
        <taxon>Embryophyta</taxon>
        <taxon>Tracheophyta</taxon>
        <taxon>Spermatophyta</taxon>
        <taxon>Magnoliopsida</taxon>
        <taxon>eudicotyledons</taxon>
        <taxon>Gunneridae</taxon>
        <taxon>Pentapetalae</taxon>
        <taxon>rosids</taxon>
        <taxon>fabids</taxon>
        <taxon>Rosales</taxon>
        <taxon>Rosaceae</taxon>
        <taxon>Amygdaloideae</taxon>
        <taxon>Amygdaleae</taxon>
        <taxon>Prunus</taxon>
    </lineage>
</organism>
<accession>A0A6P5SRJ7</accession>
<evidence type="ECO:0000313" key="1">
    <source>
        <dbReference type="Proteomes" id="UP000515124"/>
    </source>
</evidence>
<dbReference type="RefSeq" id="XP_021816276.1">
    <property type="nucleotide sequence ID" value="XM_021960584.1"/>
</dbReference>
<dbReference type="AlphaFoldDB" id="A0A6P5SRJ7"/>
<dbReference type="KEGG" id="pavi:110758674"/>
<sequence>MDSMIHKPSYPWSSNPSFGLFGHGSGAWSSRAGGLLNFQSTIYRLNLEGLHANAPRGILGLPGTSSSPRFDQEIGDVRNFGGPSSNFGINRPILSDLICREPPTSETDAAGLDLSLKL</sequence>